<keyword evidence="1" id="KW-1133">Transmembrane helix</keyword>
<gene>
    <name evidence="2" type="ORF">BTN92_16020</name>
</gene>
<protein>
    <submittedName>
        <fullName evidence="2">Uncharacterized protein</fullName>
    </submittedName>
</protein>
<dbReference type="EMBL" id="MSTR01000032">
    <property type="protein sequence ID" value="ONN39838.1"/>
    <property type="molecule type" value="Genomic_DNA"/>
</dbReference>
<proteinExistence type="predicted"/>
<keyword evidence="1" id="KW-0472">Membrane</keyword>
<dbReference type="Proteomes" id="UP000189299">
    <property type="component" value="Unassembled WGS sequence"/>
</dbReference>
<organism evidence="2 3">
    <name type="scientific">Enterococcus mundtii</name>
    <dbReference type="NCBI Taxonomy" id="53346"/>
    <lineage>
        <taxon>Bacteria</taxon>
        <taxon>Bacillati</taxon>
        <taxon>Bacillota</taxon>
        <taxon>Bacilli</taxon>
        <taxon>Lactobacillales</taxon>
        <taxon>Enterococcaceae</taxon>
        <taxon>Enterococcus</taxon>
    </lineage>
</organism>
<evidence type="ECO:0000313" key="3">
    <source>
        <dbReference type="Proteomes" id="UP000189299"/>
    </source>
</evidence>
<keyword evidence="1" id="KW-0812">Transmembrane</keyword>
<feature type="transmembrane region" description="Helical" evidence="1">
    <location>
        <begin position="12"/>
        <end position="29"/>
    </location>
</feature>
<name>A0A1V2U9B0_ENTMU</name>
<dbReference type="AlphaFoldDB" id="A0A1V2U9B0"/>
<accession>A0A1V2U9B0</accession>
<comment type="caution">
    <text evidence="2">The sequence shown here is derived from an EMBL/GenBank/DDBJ whole genome shotgun (WGS) entry which is preliminary data.</text>
</comment>
<dbReference type="RefSeq" id="WP_077152191.1">
    <property type="nucleotide sequence ID" value="NZ_CABMMO010000032.1"/>
</dbReference>
<evidence type="ECO:0000256" key="1">
    <source>
        <dbReference type="SAM" id="Phobius"/>
    </source>
</evidence>
<sequence>MKKFLQKSKEVFNQIFAPVMLIAVLFYIYKGDYHRANYFLILLIGNLLLDRLDRLKDSIYTVAIPLYKRNLKDGIE</sequence>
<evidence type="ECO:0000313" key="2">
    <source>
        <dbReference type="EMBL" id="ONN39838.1"/>
    </source>
</evidence>
<reference evidence="2 3" key="1">
    <citation type="submission" date="2016-12" db="EMBL/GenBank/DDBJ databases">
        <authorList>
            <person name="Song W.-J."/>
            <person name="Kurnit D.M."/>
        </authorList>
    </citation>
    <scope>NUCLEOTIDE SEQUENCE [LARGE SCALE GENOMIC DNA]</scope>
    <source>
        <strain evidence="2 3">CGB1038-1_S1</strain>
    </source>
</reference>